<evidence type="ECO:0000313" key="3">
    <source>
        <dbReference type="Proteomes" id="UP000886758"/>
    </source>
</evidence>
<feature type="transmembrane region" description="Helical" evidence="1">
    <location>
        <begin position="161"/>
        <end position="179"/>
    </location>
</feature>
<keyword evidence="1" id="KW-0472">Membrane</keyword>
<evidence type="ECO:0000313" key="2">
    <source>
        <dbReference type="EMBL" id="HIT50492.1"/>
    </source>
</evidence>
<feature type="transmembrane region" description="Helical" evidence="1">
    <location>
        <begin position="76"/>
        <end position="93"/>
    </location>
</feature>
<dbReference type="EMBL" id="DVLF01000177">
    <property type="protein sequence ID" value="HIT50492.1"/>
    <property type="molecule type" value="Genomic_DNA"/>
</dbReference>
<evidence type="ECO:0000256" key="1">
    <source>
        <dbReference type="SAM" id="Phobius"/>
    </source>
</evidence>
<gene>
    <name evidence="2" type="ORF">IAD46_05635</name>
</gene>
<protein>
    <recommendedName>
        <fullName evidence="4">Stage IV sporulation protein FB</fullName>
    </recommendedName>
</protein>
<dbReference type="Proteomes" id="UP000886758">
    <property type="component" value="Unassembled WGS sequence"/>
</dbReference>
<feature type="transmembrane region" description="Helical" evidence="1">
    <location>
        <begin position="6"/>
        <end position="22"/>
    </location>
</feature>
<proteinExistence type="predicted"/>
<reference evidence="2" key="1">
    <citation type="submission" date="2020-10" db="EMBL/GenBank/DDBJ databases">
        <authorList>
            <person name="Gilroy R."/>
        </authorList>
    </citation>
    <scope>NUCLEOTIDE SEQUENCE</scope>
    <source>
        <strain evidence="2">ChiW17-6978</strain>
    </source>
</reference>
<keyword evidence="1" id="KW-1133">Transmembrane helix</keyword>
<evidence type="ECO:0008006" key="4">
    <source>
        <dbReference type="Google" id="ProtNLM"/>
    </source>
</evidence>
<dbReference type="AlphaFoldDB" id="A0A9D1KJH2"/>
<feature type="transmembrane region" description="Helical" evidence="1">
    <location>
        <begin position="137"/>
        <end position="155"/>
    </location>
</feature>
<name>A0A9D1KJH2_9MOLU</name>
<sequence>MHKFKIHWTFWLLMIFVFLSPKQQIIGKLMLCLFIHEIGHLLILYVKKIPIEKLELYACGFGMDLKQKPVSCSFDLVFYSAGIAFNLIAYGCFSDPQLKQLSLLLALINLIPLEPLDGFHLAKALFERFFPVFHTRYISFFLSFISLAAILWIYLFGDFGYLFLINLAYLVFVLIASWFKRRLVFQRFLLSRYLYPLCLKTRIIGVHRHLERYLYRYRTLIVSVGEKKVTEKEILSIYFQKNKGLR</sequence>
<comment type="caution">
    <text evidence="2">The sequence shown here is derived from an EMBL/GenBank/DDBJ whole genome shotgun (WGS) entry which is preliminary data.</text>
</comment>
<accession>A0A9D1KJH2</accession>
<reference evidence="2" key="2">
    <citation type="journal article" date="2021" name="PeerJ">
        <title>Extensive microbial diversity within the chicken gut microbiome revealed by metagenomics and culture.</title>
        <authorList>
            <person name="Gilroy R."/>
            <person name="Ravi A."/>
            <person name="Getino M."/>
            <person name="Pursley I."/>
            <person name="Horton D.L."/>
            <person name="Alikhan N.F."/>
            <person name="Baker D."/>
            <person name="Gharbi K."/>
            <person name="Hall N."/>
            <person name="Watson M."/>
            <person name="Adriaenssens E.M."/>
            <person name="Foster-Nyarko E."/>
            <person name="Jarju S."/>
            <person name="Secka A."/>
            <person name="Antonio M."/>
            <person name="Oren A."/>
            <person name="Chaudhuri R.R."/>
            <person name="La Ragione R."/>
            <person name="Hildebrand F."/>
            <person name="Pallen M.J."/>
        </authorList>
    </citation>
    <scope>NUCLEOTIDE SEQUENCE</scope>
    <source>
        <strain evidence="2">ChiW17-6978</strain>
    </source>
</reference>
<organism evidence="2 3">
    <name type="scientific">Candidatus Pelethenecus faecipullorum</name>
    <dbReference type="NCBI Taxonomy" id="2840900"/>
    <lineage>
        <taxon>Bacteria</taxon>
        <taxon>Bacillati</taxon>
        <taxon>Mycoplasmatota</taxon>
        <taxon>Mollicutes</taxon>
        <taxon>Candidatus Pelethenecus</taxon>
    </lineage>
</organism>
<keyword evidence="1" id="KW-0812">Transmembrane</keyword>